<comment type="caution">
    <text evidence="2">The sequence shown here is derived from an EMBL/GenBank/DDBJ whole genome shotgun (WGS) entry which is preliminary data.</text>
</comment>
<feature type="compositionally biased region" description="Polar residues" evidence="1">
    <location>
        <begin position="231"/>
        <end position="245"/>
    </location>
</feature>
<evidence type="ECO:0000313" key="2">
    <source>
        <dbReference type="EMBL" id="KAJ3489942.1"/>
    </source>
</evidence>
<feature type="region of interest" description="Disordered" evidence="1">
    <location>
        <begin position="315"/>
        <end position="376"/>
    </location>
</feature>
<name>A0AAD5V9I8_9APHY</name>
<evidence type="ECO:0000313" key="3">
    <source>
        <dbReference type="Proteomes" id="UP001212997"/>
    </source>
</evidence>
<sequence>MSTQPENAPQLDGESPRRDFEEIKQSMIAVQEVIKKAMEGTDNGQFDFEDGVSLLTLKCRMMIQYLQSLVLLTARRLLGDSMENRTPPKEPFTDPNRGSRGTGAGDMADMAHESRLVLQYIMALEEKMKPQIDRLVEAASKEEEPASKDPNDPMSFGPNPQALMDDGSGSEDDEGDEVDEKGAGDGIYRPPKVAPMPYTEPRKGKDKSRRAPLPTALSSLAHMDHSMPHMESTSGLGSTPALTSTRAKELKRMTEFEEENMTRLVMKKKDAKRRKLDEADIALGGIGGGVGRAGRGGGLEDEFGDILRSVGRNRKGAVGDGYEELRQKGRKAGALARSRERDGDAVSANAEEGPRARKQSRFEQAVKAARKRKAKR</sequence>
<proteinExistence type="predicted"/>
<feature type="compositionally biased region" description="Basic and acidic residues" evidence="1">
    <location>
        <begin position="82"/>
        <end position="92"/>
    </location>
</feature>
<dbReference type="PANTHER" id="PTHR13237">
    <property type="entry name" value="SOMETHING ABOUT SILENCING PROTEIN 10-RELATED"/>
    <property type="match status" value="1"/>
</dbReference>
<accession>A0AAD5V9I8</accession>
<evidence type="ECO:0000256" key="1">
    <source>
        <dbReference type="SAM" id="MobiDB-lite"/>
    </source>
</evidence>
<feature type="compositionally biased region" description="Basic and acidic residues" evidence="1">
    <location>
        <begin position="246"/>
        <end position="255"/>
    </location>
</feature>
<reference evidence="2" key="1">
    <citation type="submission" date="2022-07" db="EMBL/GenBank/DDBJ databases">
        <title>Genome Sequence of Physisporinus lineatus.</title>
        <authorList>
            <person name="Buettner E."/>
        </authorList>
    </citation>
    <scope>NUCLEOTIDE SEQUENCE</scope>
    <source>
        <strain evidence="2">VT162</strain>
    </source>
</reference>
<feature type="region of interest" description="Disordered" evidence="1">
    <location>
        <begin position="139"/>
        <end position="255"/>
    </location>
</feature>
<dbReference type="EMBL" id="JANAWD010000036">
    <property type="protein sequence ID" value="KAJ3489942.1"/>
    <property type="molecule type" value="Genomic_DNA"/>
</dbReference>
<dbReference type="GO" id="GO:0032040">
    <property type="term" value="C:small-subunit processome"/>
    <property type="evidence" value="ECO:0007669"/>
    <property type="project" value="TreeGrafter"/>
</dbReference>
<dbReference type="Pfam" id="PF04000">
    <property type="entry name" value="Sas10_Utp3"/>
    <property type="match status" value="1"/>
</dbReference>
<organism evidence="2 3">
    <name type="scientific">Meripilus lineatus</name>
    <dbReference type="NCBI Taxonomy" id="2056292"/>
    <lineage>
        <taxon>Eukaryota</taxon>
        <taxon>Fungi</taxon>
        <taxon>Dikarya</taxon>
        <taxon>Basidiomycota</taxon>
        <taxon>Agaricomycotina</taxon>
        <taxon>Agaricomycetes</taxon>
        <taxon>Polyporales</taxon>
        <taxon>Meripilaceae</taxon>
        <taxon>Meripilus</taxon>
    </lineage>
</organism>
<protein>
    <recommendedName>
        <fullName evidence="4">Neuroguidin</fullName>
    </recommendedName>
</protein>
<dbReference type="GO" id="GO:0000462">
    <property type="term" value="P:maturation of SSU-rRNA from tricistronic rRNA transcript (SSU-rRNA, 5.8S rRNA, LSU-rRNA)"/>
    <property type="evidence" value="ECO:0007669"/>
    <property type="project" value="TreeGrafter"/>
</dbReference>
<evidence type="ECO:0008006" key="4">
    <source>
        <dbReference type="Google" id="ProtNLM"/>
    </source>
</evidence>
<feature type="compositionally biased region" description="Basic and acidic residues" evidence="1">
    <location>
        <begin position="139"/>
        <end position="151"/>
    </location>
</feature>
<keyword evidence="3" id="KW-1185">Reference proteome</keyword>
<dbReference type="PANTHER" id="PTHR13237:SF9">
    <property type="entry name" value="NEUROGUIDIN"/>
    <property type="match status" value="1"/>
</dbReference>
<dbReference type="AlphaFoldDB" id="A0AAD5V9I8"/>
<gene>
    <name evidence="2" type="ORF">NLI96_g1787</name>
</gene>
<dbReference type="InterPro" id="IPR007146">
    <property type="entry name" value="Sas10/Utp3/C1D"/>
</dbReference>
<feature type="compositionally biased region" description="Acidic residues" evidence="1">
    <location>
        <begin position="168"/>
        <end position="179"/>
    </location>
</feature>
<dbReference type="Proteomes" id="UP001212997">
    <property type="component" value="Unassembled WGS sequence"/>
</dbReference>
<feature type="region of interest" description="Disordered" evidence="1">
    <location>
        <begin position="81"/>
        <end position="107"/>
    </location>
</feature>